<sequence>MKKRIIFFGSIGFIILVGVGLGLITQTKKSLYEFVNVQRGTLVERVLATGTVKKSDEISLAFAASGRVKLISVKVGEHAETGKEFARLDTASIEAQIRNAEAAFDVAEANLIKAQAGASAQDIAVAEAAVIAADVALQNAIIAAIKALEKEYLDAYNSIQTVKAKADGAIQEMDNYFEPCGGTQCWSNWGNFYTTIEAIHNAEVKKVAADAALLRVNATISSVTSASATTSIDSAFISLASDLAIIRAGAQATYDALQTGTQKTAVQAKIIDLDTISATLRNDEQTIISVKSSNDSSIRTAESNLATTKAQLEQKKAPARAVDLEPLRAQALQAKASLDSARATLDNSIIKAPLDGIVIDILVSRGEIAGATGTAIKFLPDAPFTIESNIPEADIADLTLNDPLAITLDAVKNIEYQGRIISIDPASKDVGGVVTYRVTTSIEDGDERIKTGMTANLDIETDRRENVLSVPQRAVIEQNGKRYVRILNDKQVENIEVVVGIRSADGLIEIRSGVNEGTEIISFVRAQ</sequence>
<dbReference type="InterPro" id="IPR058792">
    <property type="entry name" value="Beta-barrel_RND_2"/>
</dbReference>
<dbReference type="Gene3D" id="2.40.30.170">
    <property type="match status" value="1"/>
</dbReference>
<dbReference type="EMBL" id="MHSW01000016">
    <property type="protein sequence ID" value="OHA51916.1"/>
    <property type="molecule type" value="Genomic_DNA"/>
</dbReference>
<gene>
    <name evidence="5" type="ORF">A3A97_01825</name>
</gene>
<dbReference type="Gene3D" id="2.40.420.20">
    <property type="match status" value="1"/>
</dbReference>
<evidence type="ECO:0000313" key="6">
    <source>
        <dbReference type="Proteomes" id="UP000176951"/>
    </source>
</evidence>
<evidence type="ECO:0000256" key="2">
    <source>
        <dbReference type="ARBA" id="ARBA00009477"/>
    </source>
</evidence>
<dbReference type="GO" id="GO:0030313">
    <property type="term" value="C:cell envelope"/>
    <property type="evidence" value="ECO:0007669"/>
    <property type="project" value="UniProtKB-SubCell"/>
</dbReference>
<dbReference type="Proteomes" id="UP000176951">
    <property type="component" value="Unassembled WGS sequence"/>
</dbReference>
<evidence type="ECO:0000313" key="5">
    <source>
        <dbReference type="EMBL" id="OHA51916.1"/>
    </source>
</evidence>
<dbReference type="InterPro" id="IPR050465">
    <property type="entry name" value="UPF0194_transport"/>
</dbReference>
<dbReference type="InterPro" id="IPR006143">
    <property type="entry name" value="RND_pump_MFP"/>
</dbReference>
<comment type="subcellular location">
    <subcellularLocation>
        <location evidence="1">Cell envelope</location>
    </subcellularLocation>
</comment>
<dbReference type="SUPFAM" id="SSF111369">
    <property type="entry name" value="HlyD-like secretion proteins"/>
    <property type="match status" value="1"/>
</dbReference>
<proteinExistence type="inferred from homology"/>
<dbReference type="GO" id="GO:0016020">
    <property type="term" value="C:membrane"/>
    <property type="evidence" value="ECO:0007669"/>
    <property type="project" value="InterPro"/>
</dbReference>
<dbReference type="PANTHER" id="PTHR32347:SF23">
    <property type="entry name" value="BLL5650 PROTEIN"/>
    <property type="match status" value="1"/>
</dbReference>
<protein>
    <recommendedName>
        <fullName evidence="4">CusB-like beta-barrel domain-containing protein</fullName>
    </recommendedName>
</protein>
<organism evidence="5 6">
    <name type="scientific">Candidatus Terrybacteria bacterium RIFCSPLOWO2_01_FULL_40_23</name>
    <dbReference type="NCBI Taxonomy" id="1802366"/>
    <lineage>
        <taxon>Bacteria</taxon>
        <taxon>Candidatus Terryibacteriota</taxon>
    </lineage>
</organism>
<dbReference type="PANTHER" id="PTHR32347">
    <property type="entry name" value="EFFLUX SYSTEM COMPONENT YKNX-RELATED"/>
    <property type="match status" value="1"/>
</dbReference>
<comment type="caution">
    <text evidence="5">The sequence shown here is derived from an EMBL/GenBank/DDBJ whole genome shotgun (WGS) entry which is preliminary data.</text>
</comment>
<name>A0A1G2PU88_9BACT</name>
<dbReference type="Gene3D" id="2.40.50.100">
    <property type="match status" value="1"/>
</dbReference>
<feature type="domain" description="CusB-like beta-barrel" evidence="4">
    <location>
        <begin position="387"/>
        <end position="461"/>
    </location>
</feature>
<dbReference type="Pfam" id="PF25954">
    <property type="entry name" value="Beta-barrel_RND_2"/>
    <property type="match status" value="1"/>
</dbReference>
<comment type="similarity">
    <text evidence="2">Belongs to the membrane fusion protein (MFP) (TC 8.A.1) family.</text>
</comment>
<dbReference type="NCBIfam" id="TIGR01730">
    <property type="entry name" value="RND_mfp"/>
    <property type="match status" value="1"/>
</dbReference>
<dbReference type="GO" id="GO:0022857">
    <property type="term" value="F:transmembrane transporter activity"/>
    <property type="evidence" value="ECO:0007669"/>
    <property type="project" value="InterPro"/>
</dbReference>
<evidence type="ECO:0000259" key="4">
    <source>
        <dbReference type="Pfam" id="PF25954"/>
    </source>
</evidence>
<dbReference type="AlphaFoldDB" id="A0A1G2PU88"/>
<reference evidence="5 6" key="1">
    <citation type="journal article" date="2016" name="Nat. Commun.">
        <title>Thousands of microbial genomes shed light on interconnected biogeochemical processes in an aquifer system.</title>
        <authorList>
            <person name="Anantharaman K."/>
            <person name="Brown C.T."/>
            <person name="Hug L.A."/>
            <person name="Sharon I."/>
            <person name="Castelle C.J."/>
            <person name="Probst A.J."/>
            <person name="Thomas B.C."/>
            <person name="Singh A."/>
            <person name="Wilkins M.J."/>
            <person name="Karaoz U."/>
            <person name="Brodie E.L."/>
            <person name="Williams K.H."/>
            <person name="Hubbard S.S."/>
            <person name="Banfield J.F."/>
        </authorList>
    </citation>
    <scope>NUCLEOTIDE SEQUENCE [LARGE SCALE GENOMIC DNA]</scope>
</reference>
<keyword evidence="3" id="KW-0175">Coiled coil</keyword>
<evidence type="ECO:0000256" key="1">
    <source>
        <dbReference type="ARBA" id="ARBA00004196"/>
    </source>
</evidence>
<evidence type="ECO:0000256" key="3">
    <source>
        <dbReference type="ARBA" id="ARBA00023054"/>
    </source>
</evidence>
<accession>A0A1G2PU88</accession>